<dbReference type="EMBL" id="BK032868">
    <property type="protein sequence ID" value="DAF64805.1"/>
    <property type="molecule type" value="Genomic_DNA"/>
</dbReference>
<reference evidence="1" key="1">
    <citation type="journal article" date="2021" name="Proc. Natl. Acad. Sci. U.S.A.">
        <title>A Catalog of Tens of Thousands of Viruses from Human Metagenomes Reveals Hidden Associations with Chronic Diseases.</title>
        <authorList>
            <person name="Tisza M.J."/>
            <person name="Buck C.B."/>
        </authorList>
    </citation>
    <scope>NUCLEOTIDE SEQUENCE</scope>
    <source>
        <strain evidence="1">CtyU16</strain>
    </source>
</reference>
<accession>A0A8S5TNU8</accession>
<dbReference type="Gene3D" id="3.80.10.10">
    <property type="entry name" value="Ribonuclease Inhibitor"/>
    <property type="match status" value="1"/>
</dbReference>
<dbReference type="InterPro" id="IPR032675">
    <property type="entry name" value="LRR_dom_sf"/>
</dbReference>
<protein>
    <submittedName>
        <fullName evidence="1">Uncharacterized protein</fullName>
    </submittedName>
</protein>
<organism evidence="1">
    <name type="scientific">Siphoviridae sp. ctyU16</name>
    <dbReference type="NCBI Taxonomy" id="2827976"/>
    <lineage>
        <taxon>Viruses</taxon>
        <taxon>Duplodnaviria</taxon>
        <taxon>Heunggongvirae</taxon>
        <taxon>Uroviricota</taxon>
        <taxon>Caudoviricetes</taxon>
    </lineage>
</organism>
<evidence type="ECO:0000313" key="1">
    <source>
        <dbReference type="EMBL" id="DAF64805.1"/>
    </source>
</evidence>
<sequence>MSKHSPDGIKTVSKHRFNPIGTIFANRTIKGFTELQYFTSLRKEKETFKSSTFGTIILPEGLTMVPHSMFRYCQGECVVLPPSVIAIDELSFNNARIKKLVLKGSNYIDIIKYWGILYARIDTLYVASHLVETYKQSTKWNSRAMQGYLGEILPLSEYHL</sequence>
<name>A0A8S5TNU8_9CAUD</name>
<proteinExistence type="predicted"/>